<organism evidence="2 3">
    <name type="scientific">Brassica napus</name>
    <name type="common">Rape</name>
    <dbReference type="NCBI Taxonomy" id="3708"/>
    <lineage>
        <taxon>Eukaryota</taxon>
        <taxon>Viridiplantae</taxon>
        <taxon>Streptophyta</taxon>
        <taxon>Embryophyta</taxon>
        <taxon>Tracheophyta</taxon>
        <taxon>Spermatophyta</taxon>
        <taxon>Magnoliopsida</taxon>
        <taxon>eudicotyledons</taxon>
        <taxon>Gunneridae</taxon>
        <taxon>Pentapetalae</taxon>
        <taxon>rosids</taxon>
        <taxon>malvids</taxon>
        <taxon>Brassicales</taxon>
        <taxon>Brassicaceae</taxon>
        <taxon>Brassiceae</taxon>
        <taxon>Brassica</taxon>
    </lineage>
</organism>
<keyword evidence="3" id="KW-1185">Reference proteome</keyword>
<feature type="region of interest" description="Disordered" evidence="1">
    <location>
        <begin position="144"/>
        <end position="188"/>
    </location>
</feature>
<dbReference type="EMBL" id="JAGKQM010000012">
    <property type="protein sequence ID" value="KAH0898713.1"/>
    <property type="molecule type" value="Genomic_DNA"/>
</dbReference>
<evidence type="ECO:0000256" key="1">
    <source>
        <dbReference type="SAM" id="MobiDB-lite"/>
    </source>
</evidence>
<evidence type="ECO:0000313" key="2">
    <source>
        <dbReference type="EMBL" id="KAH0898713.1"/>
    </source>
</evidence>
<feature type="compositionally biased region" description="Low complexity" evidence="1">
    <location>
        <begin position="149"/>
        <end position="160"/>
    </location>
</feature>
<feature type="non-terminal residue" evidence="2">
    <location>
        <position position="1"/>
    </location>
</feature>
<name>A0ABQ8B1V4_BRANA</name>
<accession>A0ABQ8B1V4</accession>
<proteinExistence type="predicted"/>
<protein>
    <submittedName>
        <fullName evidence="2">Uncharacterized protein</fullName>
    </submittedName>
</protein>
<comment type="caution">
    <text evidence="2">The sequence shown here is derived from an EMBL/GenBank/DDBJ whole genome shotgun (WGS) entry which is preliminary data.</text>
</comment>
<gene>
    <name evidence="2" type="ORF">HID58_048281</name>
</gene>
<evidence type="ECO:0000313" key="3">
    <source>
        <dbReference type="Proteomes" id="UP000824890"/>
    </source>
</evidence>
<sequence>TNPLPPTTDGSCTLRDLLRSGVSYWASFTPKRVHHAVALHCSRFRPELPVEEGKESSMEGFIPCEAPAERRRSRTCKDKHIAVDGDAAGVKFFPEYILGDYLSRGEPIDIDGLLGSDVPAAEGGSSKGPEFTKASRMIEISRFPRPRRGFGSSGSRFPFSLDTVEAKTGGPDEMGEVNQPSVPLNVDDYSMGGSMTGYYEFDG</sequence>
<reference evidence="2 3" key="1">
    <citation type="submission" date="2021-05" db="EMBL/GenBank/DDBJ databases">
        <title>Genome Assembly of Synthetic Allotetraploid Brassica napus Reveals Homoeologous Exchanges between Subgenomes.</title>
        <authorList>
            <person name="Davis J.T."/>
        </authorList>
    </citation>
    <scope>NUCLEOTIDE SEQUENCE [LARGE SCALE GENOMIC DNA]</scope>
    <source>
        <strain evidence="3">cv. Da-Ae</strain>
        <tissue evidence="2">Seedling</tissue>
    </source>
</reference>
<dbReference type="Proteomes" id="UP000824890">
    <property type="component" value="Unassembled WGS sequence"/>
</dbReference>